<organism evidence="2 3">
    <name type="scientific">Claviceps pazoutovae</name>
    <dbReference type="NCBI Taxonomy" id="1649127"/>
    <lineage>
        <taxon>Eukaryota</taxon>
        <taxon>Fungi</taxon>
        <taxon>Dikarya</taxon>
        <taxon>Ascomycota</taxon>
        <taxon>Pezizomycotina</taxon>
        <taxon>Sordariomycetes</taxon>
        <taxon>Hypocreomycetidae</taxon>
        <taxon>Hypocreales</taxon>
        <taxon>Clavicipitaceae</taxon>
        <taxon>Claviceps</taxon>
    </lineage>
</organism>
<dbReference type="Pfam" id="PF12296">
    <property type="entry name" value="HsbA"/>
    <property type="match status" value="1"/>
</dbReference>
<evidence type="ECO:0000256" key="1">
    <source>
        <dbReference type="SAM" id="SignalP"/>
    </source>
</evidence>
<evidence type="ECO:0008006" key="4">
    <source>
        <dbReference type="Google" id="ProtNLM"/>
    </source>
</evidence>
<dbReference type="Gene3D" id="1.20.1280.140">
    <property type="match status" value="1"/>
</dbReference>
<feature type="chain" id="PRO_5040172656" description="Hydrophobic surface binding protein A-domain-containing protein" evidence="1">
    <location>
        <begin position="17"/>
        <end position="173"/>
    </location>
</feature>
<gene>
    <name evidence="2" type="ORF">E4U60_003408</name>
</gene>
<dbReference type="PANTHER" id="PTHR38123">
    <property type="entry name" value="CELL WALL SERINE-THREONINE-RICH GALACTOMANNOPROTEIN MP1 (AFU_ORTHOLOGUE AFUA_4G03240)"/>
    <property type="match status" value="1"/>
</dbReference>
<sequence>MISLRNLLFLAVAVTGSVIPRDVGQVKKDLETINADTQEVTKAVNGFNGDLKSAPPILTAQHKLTSDIKTATDHAKAAGKVNEPDADFIINYISGQFQPSIDAALSAIKSKKDKFQGAGLVGTVKTSLTQLKGDADALSDALIGGAPASRVDKAKGLKAHISAGFDDAIKAFN</sequence>
<dbReference type="EMBL" id="SRPO01000275">
    <property type="protein sequence ID" value="KAG5935023.1"/>
    <property type="molecule type" value="Genomic_DNA"/>
</dbReference>
<accession>A0A9P7MA47</accession>
<dbReference type="AlphaFoldDB" id="A0A9P7MA47"/>
<feature type="signal peptide" evidence="1">
    <location>
        <begin position="1"/>
        <end position="16"/>
    </location>
</feature>
<evidence type="ECO:0000313" key="3">
    <source>
        <dbReference type="Proteomes" id="UP000706124"/>
    </source>
</evidence>
<name>A0A9P7MA47_9HYPO</name>
<protein>
    <recommendedName>
        <fullName evidence="4">Hydrophobic surface binding protein A-domain-containing protein</fullName>
    </recommendedName>
</protein>
<dbReference type="InterPro" id="IPR021054">
    <property type="entry name" value="Cell_wall_mannoprotein_1"/>
</dbReference>
<keyword evidence="3" id="KW-1185">Reference proteome</keyword>
<evidence type="ECO:0000313" key="2">
    <source>
        <dbReference type="EMBL" id="KAG5935023.1"/>
    </source>
</evidence>
<proteinExistence type="predicted"/>
<dbReference type="GO" id="GO:0005576">
    <property type="term" value="C:extracellular region"/>
    <property type="evidence" value="ECO:0007669"/>
    <property type="project" value="TreeGrafter"/>
</dbReference>
<dbReference type="PANTHER" id="PTHR38123:SF1">
    <property type="entry name" value="HYDROPHOBIC SURFACE BINDING PROTEIN"/>
    <property type="match status" value="1"/>
</dbReference>
<dbReference type="Proteomes" id="UP000706124">
    <property type="component" value="Unassembled WGS sequence"/>
</dbReference>
<dbReference type="OrthoDB" id="3485059at2759"/>
<comment type="caution">
    <text evidence="2">The sequence shown here is derived from an EMBL/GenBank/DDBJ whole genome shotgun (WGS) entry which is preliminary data.</text>
</comment>
<keyword evidence="1" id="KW-0732">Signal</keyword>
<reference evidence="2 3" key="1">
    <citation type="journal article" date="2020" name="bioRxiv">
        <title>Whole genome comparisons of ergot fungi reveals the divergence and evolution of species within the genus Claviceps are the result of varying mechanisms driving genome evolution and host range expansion.</title>
        <authorList>
            <person name="Wyka S.A."/>
            <person name="Mondo S.J."/>
            <person name="Liu M."/>
            <person name="Dettman J."/>
            <person name="Nalam V."/>
            <person name="Broders K.D."/>
        </authorList>
    </citation>
    <scope>NUCLEOTIDE SEQUENCE [LARGE SCALE GENOMIC DNA]</scope>
    <source>
        <strain evidence="2 3">CCC 1485</strain>
    </source>
</reference>